<dbReference type="VEuPathDB" id="PiroplasmaDB:BEWA_033790"/>
<feature type="chain" id="PRO_5003939970" evidence="1">
    <location>
        <begin position="18"/>
        <end position="170"/>
    </location>
</feature>
<proteinExistence type="predicted"/>
<protein>
    <submittedName>
        <fullName evidence="2">Membrane protein, putative</fullName>
    </submittedName>
</protein>
<evidence type="ECO:0000256" key="1">
    <source>
        <dbReference type="SAM" id="SignalP"/>
    </source>
</evidence>
<reference evidence="2 3" key="1">
    <citation type="journal article" date="2012" name="BMC Genomics">
        <title>Comparative genomic analysis and phylogenetic position of Theileria equi.</title>
        <authorList>
            <person name="Kappmeyer L.S."/>
            <person name="Thiagarajan M."/>
            <person name="Herndon D.R."/>
            <person name="Ramsay J.D."/>
            <person name="Caler E."/>
            <person name="Djikeng A."/>
            <person name="Gillespie J.J."/>
            <person name="Lau A.O."/>
            <person name="Roalson E.H."/>
            <person name="Silva J.C."/>
            <person name="Silva M.G."/>
            <person name="Suarez C.E."/>
            <person name="Ueti M.W."/>
            <person name="Nene V.M."/>
            <person name="Mealey R.H."/>
            <person name="Knowles D.P."/>
            <person name="Brayton K.A."/>
        </authorList>
    </citation>
    <scope>NUCLEOTIDE SEQUENCE [LARGE SCALE GENOMIC DNA]</scope>
    <source>
        <strain evidence="2 3">WA</strain>
    </source>
</reference>
<accession>L0B066</accession>
<name>L0B066_THEEQ</name>
<evidence type="ECO:0000313" key="3">
    <source>
        <dbReference type="Proteomes" id="UP000031512"/>
    </source>
</evidence>
<gene>
    <name evidence="2" type="ORF">BEWA_033790</name>
</gene>
<dbReference type="Proteomes" id="UP000031512">
    <property type="component" value="Chromosome 1"/>
</dbReference>
<sequence>MMERLTLIVLFINVCTALCNQDRPVVLDISKDSNPGIAVSRKTLPSGVKVVAFESQEDKPIRKVISSTLLVWGSFSNVNSCQSVCVYLEEEETRALELTFKDTQGVKQNEKFVYVNNGWLKVTDDMFTSVINEIKVPSRKQGDDKDAGTFARWASLVIFPATLAIYLYMQ</sequence>
<dbReference type="EMBL" id="CP001669">
    <property type="protein sequence ID" value="AFZ80524.1"/>
    <property type="molecule type" value="Genomic_DNA"/>
</dbReference>
<keyword evidence="1" id="KW-0732">Signal</keyword>
<evidence type="ECO:0000313" key="2">
    <source>
        <dbReference type="EMBL" id="AFZ80524.1"/>
    </source>
</evidence>
<dbReference type="AlphaFoldDB" id="L0B066"/>
<dbReference type="GeneID" id="15803670"/>
<dbReference type="KEGG" id="beq:BEWA_033790"/>
<keyword evidence="3" id="KW-1185">Reference proteome</keyword>
<organism evidence="2 3">
    <name type="scientific">Theileria equi strain WA</name>
    <dbReference type="NCBI Taxonomy" id="1537102"/>
    <lineage>
        <taxon>Eukaryota</taxon>
        <taxon>Sar</taxon>
        <taxon>Alveolata</taxon>
        <taxon>Apicomplexa</taxon>
        <taxon>Aconoidasida</taxon>
        <taxon>Piroplasmida</taxon>
        <taxon>Theileriidae</taxon>
        <taxon>Theileria</taxon>
    </lineage>
</organism>
<dbReference type="RefSeq" id="XP_004830190.1">
    <property type="nucleotide sequence ID" value="XM_004830133.1"/>
</dbReference>
<feature type="signal peptide" evidence="1">
    <location>
        <begin position="1"/>
        <end position="17"/>
    </location>
</feature>